<feature type="domain" description="Retroviral polymerase SH3-like" evidence="2">
    <location>
        <begin position="236"/>
        <end position="286"/>
    </location>
</feature>
<feature type="non-terminal residue" evidence="3">
    <location>
        <position position="1"/>
    </location>
</feature>
<keyword evidence="4" id="KW-1185">Reference proteome</keyword>
<gene>
    <name evidence="3" type="ORF">CR513_16121</name>
</gene>
<dbReference type="PANTHER" id="PTHR42648:SF31">
    <property type="entry name" value="RNA-DIRECTED DNA POLYMERASE"/>
    <property type="match status" value="1"/>
</dbReference>
<keyword evidence="1" id="KW-1133">Transmembrane helix</keyword>
<keyword evidence="1" id="KW-0472">Membrane</keyword>
<evidence type="ECO:0000256" key="1">
    <source>
        <dbReference type="SAM" id="Phobius"/>
    </source>
</evidence>
<keyword evidence="1" id="KW-0812">Transmembrane</keyword>
<dbReference type="EMBL" id="QJKJ01002936">
    <property type="protein sequence ID" value="RDY00668.1"/>
    <property type="molecule type" value="Genomic_DNA"/>
</dbReference>
<evidence type="ECO:0000259" key="2">
    <source>
        <dbReference type="Pfam" id="PF25597"/>
    </source>
</evidence>
<dbReference type="InterPro" id="IPR057670">
    <property type="entry name" value="SH3_retrovirus"/>
</dbReference>
<name>A0A371HD10_MUCPR</name>
<organism evidence="3 4">
    <name type="scientific">Mucuna pruriens</name>
    <name type="common">Velvet bean</name>
    <name type="synonym">Dolichos pruriens</name>
    <dbReference type="NCBI Taxonomy" id="157652"/>
    <lineage>
        <taxon>Eukaryota</taxon>
        <taxon>Viridiplantae</taxon>
        <taxon>Streptophyta</taxon>
        <taxon>Embryophyta</taxon>
        <taxon>Tracheophyta</taxon>
        <taxon>Spermatophyta</taxon>
        <taxon>Magnoliopsida</taxon>
        <taxon>eudicotyledons</taxon>
        <taxon>Gunneridae</taxon>
        <taxon>Pentapetalae</taxon>
        <taxon>rosids</taxon>
        <taxon>fabids</taxon>
        <taxon>Fabales</taxon>
        <taxon>Fabaceae</taxon>
        <taxon>Papilionoideae</taxon>
        <taxon>50 kb inversion clade</taxon>
        <taxon>NPAAA clade</taxon>
        <taxon>indigoferoid/millettioid clade</taxon>
        <taxon>Phaseoleae</taxon>
        <taxon>Mucuna</taxon>
    </lineage>
</organism>
<protein>
    <recommendedName>
        <fullName evidence="2">Retroviral polymerase SH3-like domain-containing protein</fullName>
    </recommendedName>
</protein>
<evidence type="ECO:0000313" key="4">
    <source>
        <dbReference type="Proteomes" id="UP000257109"/>
    </source>
</evidence>
<sequence>NRIQGEKFRSSRESAFHDDRLGRTTTFRPTECIGYTKRSPPLASSFPNPGLLLTALSLDSVEIPHRRRGLHNPICVLSRVIFAIEVGLGRDAPLSRDALDFYLAEMLPAFKPTKQVQSFKLTNVSINSGIYRVPLLYQMLLGLIGIVHDSSCVNTQHTEQNGVAVRKNRHLILPELFSFKERFLILLGLTVLTASYMISILSSCVLDSKSPIEVLNSFYPHFFKTSNGLIPRVFGCIAFVHVQNQHRNKLDPSVIMCVFLGYSTTQKGYKCYDPSSEKRKRFIVSLNSVVPKIVPKALSKRE</sequence>
<evidence type="ECO:0000313" key="3">
    <source>
        <dbReference type="EMBL" id="RDY00668.1"/>
    </source>
</evidence>
<dbReference type="PANTHER" id="PTHR42648">
    <property type="entry name" value="TRANSPOSASE, PUTATIVE-RELATED"/>
    <property type="match status" value="1"/>
</dbReference>
<dbReference type="Pfam" id="PF25597">
    <property type="entry name" value="SH3_retrovirus"/>
    <property type="match status" value="1"/>
</dbReference>
<reference evidence="3" key="1">
    <citation type="submission" date="2018-05" db="EMBL/GenBank/DDBJ databases">
        <title>Draft genome of Mucuna pruriens seed.</title>
        <authorList>
            <person name="Nnadi N.E."/>
            <person name="Vos R."/>
            <person name="Hasami M.H."/>
            <person name="Devisetty U.K."/>
            <person name="Aguiy J.C."/>
        </authorList>
    </citation>
    <scope>NUCLEOTIDE SEQUENCE [LARGE SCALE GENOMIC DNA]</scope>
    <source>
        <strain evidence="3">JCA_2017</strain>
    </source>
</reference>
<dbReference type="AlphaFoldDB" id="A0A371HD10"/>
<feature type="transmembrane region" description="Helical" evidence="1">
    <location>
        <begin position="183"/>
        <end position="201"/>
    </location>
</feature>
<dbReference type="OrthoDB" id="2663223at2759"/>
<dbReference type="InterPro" id="IPR039537">
    <property type="entry name" value="Retrotran_Ty1/copia-like"/>
</dbReference>
<comment type="caution">
    <text evidence="3">The sequence shown here is derived from an EMBL/GenBank/DDBJ whole genome shotgun (WGS) entry which is preliminary data.</text>
</comment>
<proteinExistence type="predicted"/>
<dbReference type="Proteomes" id="UP000257109">
    <property type="component" value="Unassembled WGS sequence"/>
</dbReference>
<accession>A0A371HD10</accession>